<feature type="compositionally biased region" description="Polar residues" evidence="1">
    <location>
        <begin position="80"/>
        <end position="91"/>
    </location>
</feature>
<feature type="region of interest" description="Disordered" evidence="1">
    <location>
        <begin position="78"/>
        <end position="99"/>
    </location>
</feature>
<name>B8CID7_SHEPW</name>
<proteinExistence type="predicted"/>
<dbReference type="AlphaFoldDB" id="B8CID7"/>
<protein>
    <submittedName>
        <fullName evidence="2">Conserved domain protein</fullName>
    </submittedName>
</protein>
<sequence length="160" mass="17608">MDRPITNYHLHLHGIAMNISGINSASSLTQNMLQAEIKVRSDTAPTQASLSQTIEPDSVSISDAAQKKLSTELGAAIHKNSANTKAQQSEQVDTRTETEKKIDKLKEELKELKEQRQALANDHSEAAEQKRKDIDAQMMMLNVQLTTLLKAQKDEAEGGA</sequence>
<reference evidence="2 3" key="1">
    <citation type="journal article" date="2008" name="PLoS ONE">
        <title>Environmental adaptation: genomic analysis of the piezotolerant and psychrotolerant deep-sea iron reducing bacterium Shewanella piezotolerans WP3.</title>
        <authorList>
            <person name="Wang F."/>
            <person name="Wang J."/>
            <person name="Jian H."/>
            <person name="Zhang B."/>
            <person name="Li S."/>
            <person name="Wang F."/>
            <person name="Zeng X."/>
            <person name="Gao L."/>
            <person name="Bartlett D.H."/>
            <person name="Yu J."/>
            <person name="Hu S."/>
            <person name="Xiao X."/>
        </authorList>
    </citation>
    <scope>NUCLEOTIDE SEQUENCE [LARGE SCALE GENOMIC DNA]</scope>
    <source>
        <strain evidence="3">WP3 / JCM 13877</strain>
    </source>
</reference>
<organism evidence="2 3">
    <name type="scientific">Shewanella piezotolerans (strain WP3 / JCM 13877)</name>
    <dbReference type="NCBI Taxonomy" id="225849"/>
    <lineage>
        <taxon>Bacteria</taxon>
        <taxon>Pseudomonadati</taxon>
        <taxon>Pseudomonadota</taxon>
        <taxon>Gammaproteobacteria</taxon>
        <taxon>Alteromonadales</taxon>
        <taxon>Shewanellaceae</taxon>
        <taxon>Shewanella</taxon>
    </lineage>
</organism>
<gene>
    <name evidence="2" type="ordered locus">swp_0590</name>
</gene>
<evidence type="ECO:0000256" key="1">
    <source>
        <dbReference type="SAM" id="MobiDB-lite"/>
    </source>
</evidence>
<dbReference type="HOGENOM" id="CLU_1650969_0_0_6"/>
<dbReference type="Proteomes" id="UP000000753">
    <property type="component" value="Chromosome"/>
</dbReference>
<accession>B8CID7</accession>
<dbReference type="EMBL" id="CP000472">
    <property type="protein sequence ID" value="ACJ27413.1"/>
    <property type="molecule type" value="Genomic_DNA"/>
</dbReference>
<keyword evidence="3" id="KW-1185">Reference proteome</keyword>
<dbReference type="KEGG" id="swp:swp_0590"/>
<evidence type="ECO:0000313" key="2">
    <source>
        <dbReference type="EMBL" id="ACJ27413.1"/>
    </source>
</evidence>
<evidence type="ECO:0000313" key="3">
    <source>
        <dbReference type="Proteomes" id="UP000000753"/>
    </source>
</evidence>